<evidence type="ECO:0000256" key="2">
    <source>
        <dbReference type="ARBA" id="ARBA00011955"/>
    </source>
</evidence>
<dbReference type="AlphaFoldDB" id="A0A2X3WB72"/>
<dbReference type="GO" id="GO:0016740">
    <property type="term" value="F:transferase activity"/>
    <property type="evidence" value="ECO:0007669"/>
    <property type="project" value="UniProtKB-KW"/>
</dbReference>
<comment type="cofactor">
    <cofactor evidence="1">
        <name>Mg(2+)</name>
        <dbReference type="ChEBI" id="CHEBI:18420"/>
    </cofactor>
</comment>
<dbReference type="Pfam" id="PF02424">
    <property type="entry name" value="ApbE"/>
    <property type="match status" value="1"/>
</dbReference>
<gene>
    <name evidence="11" type="ORF">NCTC12278_01772</name>
</gene>
<organism evidence="11 12">
    <name type="scientific">Streptococcus ferus</name>
    <dbReference type="NCBI Taxonomy" id="1345"/>
    <lineage>
        <taxon>Bacteria</taxon>
        <taxon>Bacillati</taxon>
        <taxon>Bacillota</taxon>
        <taxon>Bacilli</taxon>
        <taxon>Lactobacillales</taxon>
        <taxon>Streptococcaceae</taxon>
        <taxon>Streptococcus</taxon>
    </lineage>
</organism>
<proteinExistence type="predicted"/>
<dbReference type="InterPro" id="IPR003374">
    <property type="entry name" value="ApbE-like_sf"/>
</dbReference>
<dbReference type="KEGG" id="sfer:NCTC12278_01772"/>
<evidence type="ECO:0000256" key="3">
    <source>
        <dbReference type="ARBA" id="ARBA00016337"/>
    </source>
</evidence>
<protein>
    <recommendedName>
        <fullName evidence="3">FAD:protein FMN transferase</fullName>
        <ecNumber evidence="2">2.7.1.180</ecNumber>
    </recommendedName>
    <alternativeName>
        <fullName evidence="9">Flavin transferase</fullName>
    </alternativeName>
</protein>
<evidence type="ECO:0000313" key="12">
    <source>
        <dbReference type="Proteomes" id="UP000249495"/>
    </source>
</evidence>
<dbReference type="PANTHER" id="PTHR30040">
    <property type="entry name" value="THIAMINE BIOSYNTHESIS LIPOPROTEIN APBE"/>
    <property type="match status" value="1"/>
</dbReference>
<dbReference type="InterPro" id="IPR024932">
    <property type="entry name" value="ApbE"/>
</dbReference>
<dbReference type="GO" id="GO:0046872">
    <property type="term" value="F:metal ion binding"/>
    <property type="evidence" value="ECO:0007669"/>
    <property type="project" value="UniProtKB-KW"/>
</dbReference>
<dbReference type="OrthoDB" id="9778595at2"/>
<dbReference type="Gene3D" id="3.10.520.10">
    <property type="entry name" value="ApbE-like domains"/>
    <property type="match status" value="2"/>
</dbReference>
<dbReference type="STRING" id="1123303.GCA_000372425_01232"/>
<dbReference type="Proteomes" id="UP000249495">
    <property type="component" value="Chromosome 1"/>
</dbReference>
<keyword evidence="5" id="KW-0808">Transferase</keyword>
<accession>A0A2X3WB72</accession>
<keyword evidence="12" id="KW-1185">Reference proteome</keyword>
<dbReference type="EMBL" id="LS483343">
    <property type="protein sequence ID" value="SQF41173.1"/>
    <property type="molecule type" value="Genomic_DNA"/>
</dbReference>
<evidence type="ECO:0000256" key="9">
    <source>
        <dbReference type="ARBA" id="ARBA00031306"/>
    </source>
</evidence>
<keyword evidence="7" id="KW-0274">FAD</keyword>
<dbReference type="EC" id="2.7.1.180" evidence="2"/>
<sequence length="255" mass="28538">MTDHHKQHRLIKAMTLPFTVSLAITDKELGNRLLDQQTPLIEQELKRIEEDYSAFKETSLVSRFQTGDKSPLLTNPEFQSIYASVSAAKLETGGLFDPYYQGVYDPTGYVKGWAVEKCFKDYLTPLLRYEEVLGICLNGGGDMQFASKAFSDFYWTIGIEHPDQLDSLCARFEIANGAVATSGFSKRGRHVLQRKDSQLKQVSIIGQDLSVADVWATAGLAARAQELNQLIKMHSLSGVYVTDAETVFFEHGELK</sequence>
<reference evidence="11 12" key="1">
    <citation type="submission" date="2018-06" db="EMBL/GenBank/DDBJ databases">
        <authorList>
            <consortium name="Pathogen Informatics"/>
            <person name="Doyle S."/>
        </authorList>
    </citation>
    <scope>NUCLEOTIDE SEQUENCE [LARGE SCALE GENOMIC DNA]</scope>
    <source>
        <strain evidence="11 12">NCTC12278</strain>
    </source>
</reference>
<evidence type="ECO:0000256" key="5">
    <source>
        <dbReference type="ARBA" id="ARBA00022679"/>
    </source>
</evidence>
<evidence type="ECO:0000256" key="7">
    <source>
        <dbReference type="ARBA" id="ARBA00022827"/>
    </source>
</evidence>
<dbReference type="SUPFAM" id="SSF143631">
    <property type="entry name" value="ApbE-like"/>
    <property type="match status" value="1"/>
</dbReference>
<name>A0A2X3WB72_9STRE</name>
<dbReference type="RefSeq" id="WP_018030554.1">
    <property type="nucleotide sequence ID" value="NZ_JBGXSR010000004.1"/>
</dbReference>
<evidence type="ECO:0000256" key="1">
    <source>
        <dbReference type="ARBA" id="ARBA00001946"/>
    </source>
</evidence>
<evidence type="ECO:0000313" key="11">
    <source>
        <dbReference type="EMBL" id="SQF41173.1"/>
    </source>
</evidence>
<comment type="catalytic activity">
    <reaction evidence="10">
        <text>L-threonyl-[protein] + FAD = FMN-L-threonyl-[protein] + AMP + H(+)</text>
        <dbReference type="Rhea" id="RHEA:36847"/>
        <dbReference type="Rhea" id="RHEA-COMP:11060"/>
        <dbReference type="Rhea" id="RHEA-COMP:11061"/>
        <dbReference type="ChEBI" id="CHEBI:15378"/>
        <dbReference type="ChEBI" id="CHEBI:30013"/>
        <dbReference type="ChEBI" id="CHEBI:57692"/>
        <dbReference type="ChEBI" id="CHEBI:74257"/>
        <dbReference type="ChEBI" id="CHEBI:456215"/>
        <dbReference type="EC" id="2.7.1.180"/>
    </reaction>
</comment>
<evidence type="ECO:0000256" key="4">
    <source>
        <dbReference type="ARBA" id="ARBA00022630"/>
    </source>
</evidence>
<evidence type="ECO:0000256" key="6">
    <source>
        <dbReference type="ARBA" id="ARBA00022723"/>
    </source>
</evidence>
<evidence type="ECO:0000256" key="10">
    <source>
        <dbReference type="ARBA" id="ARBA00048540"/>
    </source>
</evidence>
<evidence type="ECO:0000256" key="8">
    <source>
        <dbReference type="ARBA" id="ARBA00022842"/>
    </source>
</evidence>
<keyword evidence="8" id="KW-0460">Magnesium</keyword>
<keyword evidence="4" id="KW-0285">Flavoprotein</keyword>
<keyword evidence="6" id="KW-0479">Metal-binding</keyword>
<dbReference type="PANTHER" id="PTHR30040:SF2">
    <property type="entry name" value="FAD:PROTEIN FMN TRANSFERASE"/>
    <property type="match status" value="1"/>
</dbReference>